<feature type="domain" description="Reductase C-terminal" evidence="6">
    <location>
        <begin position="321"/>
        <end position="393"/>
    </location>
</feature>
<sequence length="400" mass="42183">MTSTTVIVGGSLAGLRTAQQLRAKGYDGTLTLIGAERHLPYDRPPLSKQVLLGEWPERQTYLVTAQQLAELRVDVRLGVAATGLDRGRRLVTLADGSRMAYEHLVIATGSRPRAIPKPAGAPHVHTLRTLDDARLVAAKLAPGRRLVIIGAGFIGCEVASSAVARGVVVTLVSREPVLMPQFGPRVSDYLMALHRGAGVDLALGVDVESIGQAAGEVASIELTDGRVLHGDLVVVGIGAVPNVEWLAGTQLAGPDGVRVSRHGQTVDAAIFALGDVSAWPCAGGSGFRRSEHWSHAVEQAKIVARAIVEGTSFDPGPAVSYAWSDQYGRKFQTVGQVSAALRQVVSANWATADRQRHCLYLDHQGLVTGGLFIDSARAAGQLRRALQGQAGPVRPDSLGA</sequence>
<evidence type="ECO:0000256" key="2">
    <source>
        <dbReference type="ARBA" id="ARBA00022630"/>
    </source>
</evidence>
<dbReference type="InterPro" id="IPR023753">
    <property type="entry name" value="FAD/NAD-binding_dom"/>
</dbReference>
<evidence type="ECO:0000313" key="7">
    <source>
        <dbReference type="EMBL" id="GAA2339688.1"/>
    </source>
</evidence>
<dbReference type="PANTHER" id="PTHR43557">
    <property type="entry name" value="APOPTOSIS-INDUCING FACTOR 1"/>
    <property type="match status" value="1"/>
</dbReference>
<evidence type="ECO:0000256" key="4">
    <source>
        <dbReference type="ARBA" id="ARBA00023002"/>
    </source>
</evidence>
<dbReference type="PRINTS" id="PR00411">
    <property type="entry name" value="PNDRDTASEI"/>
</dbReference>
<dbReference type="Gene3D" id="3.50.50.60">
    <property type="entry name" value="FAD/NAD(P)-binding domain"/>
    <property type="match status" value="2"/>
</dbReference>
<evidence type="ECO:0000313" key="8">
    <source>
        <dbReference type="Proteomes" id="UP001501444"/>
    </source>
</evidence>
<dbReference type="Proteomes" id="UP001501444">
    <property type="component" value="Unassembled WGS sequence"/>
</dbReference>
<keyword evidence="3" id="KW-0274">FAD</keyword>
<evidence type="ECO:0000259" key="5">
    <source>
        <dbReference type="Pfam" id="PF07992"/>
    </source>
</evidence>
<organism evidence="7 8">
    <name type="scientific">Dactylosporangium salmoneum</name>
    <dbReference type="NCBI Taxonomy" id="53361"/>
    <lineage>
        <taxon>Bacteria</taxon>
        <taxon>Bacillati</taxon>
        <taxon>Actinomycetota</taxon>
        <taxon>Actinomycetes</taxon>
        <taxon>Micromonosporales</taxon>
        <taxon>Micromonosporaceae</taxon>
        <taxon>Dactylosporangium</taxon>
    </lineage>
</organism>
<gene>
    <name evidence="7" type="ORF">GCM10010170_022020</name>
</gene>
<dbReference type="RefSeq" id="WP_344612204.1">
    <property type="nucleotide sequence ID" value="NZ_BAAARV010000019.1"/>
</dbReference>
<dbReference type="EMBL" id="BAAARV010000019">
    <property type="protein sequence ID" value="GAA2339688.1"/>
    <property type="molecule type" value="Genomic_DNA"/>
</dbReference>
<protein>
    <submittedName>
        <fullName evidence="7">FAD/NAD(P)-binding oxidoreductase</fullName>
    </submittedName>
</protein>
<keyword evidence="2" id="KW-0285">Flavoprotein</keyword>
<dbReference type="InterPro" id="IPR016156">
    <property type="entry name" value="FAD/NAD-linked_Rdtase_dimer_sf"/>
</dbReference>
<evidence type="ECO:0000256" key="1">
    <source>
        <dbReference type="ARBA" id="ARBA00001974"/>
    </source>
</evidence>
<dbReference type="PRINTS" id="PR00368">
    <property type="entry name" value="FADPNR"/>
</dbReference>
<reference evidence="7 8" key="1">
    <citation type="journal article" date="2019" name="Int. J. Syst. Evol. Microbiol.">
        <title>The Global Catalogue of Microorganisms (GCM) 10K type strain sequencing project: providing services to taxonomists for standard genome sequencing and annotation.</title>
        <authorList>
            <consortium name="The Broad Institute Genomics Platform"/>
            <consortium name="The Broad Institute Genome Sequencing Center for Infectious Disease"/>
            <person name="Wu L."/>
            <person name="Ma J."/>
        </authorList>
    </citation>
    <scope>NUCLEOTIDE SEQUENCE [LARGE SCALE GENOMIC DNA]</scope>
    <source>
        <strain evidence="7 8">JCM 3272</strain>
    </source>
</reference>
<feature type="domain" description="FAD/NAD(P)-binding" evidence="5">
    <location>
        <begin position="5"/>
        <end position="300"/>
    </location>
</feature>
<comment type="cofactor">
    <cofactor evidence="1">
        <name>FAD</name>
        <dbReference type="ChEBI" id="CHEBI:57692"/>
    </cofactor>
</comment>
<dbReference type="PANTHER" id="PTHR43557:SF2">
    <property type="entry name" value="RIESKE DOMAIN-CONTAINING PROTEIN-RELATED"/>
    <property type="match status" value="1"/>
</dbReference>
<dbReference type="SUPFAM" id="SSF51905">
    <property type="entry name" value="FAD/NAD(P)-binding domain"/>
    <property type="match status" value="2"/>
</dbReference>
<accession>A0ABN3FXC1</accession>
<dbReference type="Pfam" id="PF14759">
    <property type="entry name" value="Reductase_C"/>
    <property type="match status" value="1"/>
</dbReference>
<keyword evidence="4" id="KW-0560">Oxidoreductase</keyword>
<evidence type="ECO:0000259" key="6">
    <source>
        <dbReference type="Pfam" id="PF14759"/>
    </source>
</evidence>
<evidence type="ECO:0000256" key="3">
    <source>
        <dbReference type="ARBA" id="ARBA00022827"/>
    </source>
</evidence>
<name>A0ABN3FXC1_9ACTN</name>
<dbReference type="InterPro" id="IPR050446">
    <property type="entry name" value="FAD-oxidoreductase/Apoptosis"/>
</dbReference>
<dbReference type="Gene3D" id="3.30.390.30">
    <property type="match status" value="1"/>
</dbReference>
<comment type="caution">
    <text evidence="7">The sequence shown here is derived from an EMBL/GenBank/DDBJ whole genome shotgun (WGS) entry which is preliminary data.</text>
</comment>
<keyword evidence="8" id="KW-1185">Reference proteome</keyword>
<proteinExistence type="predicted"/>
<dbReference type="InterPro" id="IPR028202">
    <property type="entry name" value="Reductase_C"/>
</dbReference>
<dbReference type="InterPro" id="IPR036188">
    <property type="entry name" value="FAD/NAD-bd_sf"/>
</dbReference>
<dbReference type="SUPFAM" id="SSF55424">
    <property type="entry name" value="FAD/NAD-linked reductases, dimerisation (C-terminal) domain"/>
    <property type="match status" value="1"/>
</dbReference>
<dbReference type="Pfam" id="PF07992">
    <property type="entry name" value="Pyr_redox_2"/>
    <property type="match status" value="1"/>
</dbReference>